<dbReference type="EMBL" id="MWDB01000049">
    <property type="protein sequence ID" value="OQB40298.1"/>
    <property type="molecule type" value="Genomic_DNA"/>
</dbReference>
<name>A0A1V5ZJT2_9BACT</name>
<dbReference type="Proteomes" id="UP000485621">
    <property type="component" value="Unassembled WGS sequence"/>
</dbReference>
<evidence type="ECO:0000313" key="1">
    <source>
        <dbReference type="EMBL" id="OQB40298.1"/>
    </source>
</evidence>
<comment type="caution">
    <text evidence="1">The sequence shown here is derived from an EMBL/GenBank/DDBJ whole genome shotgun (WGS) entry which is preliminary data.</text>
</comment>
<reference evidence="1" key="1">
    <citation type="submission" date="2017-02" db="EMBL/GenBank/DDBJ databases">
        <title>Delving into the versatile metabolic prowess of the omnipresent phylum Bacteroidetes.</title>
        <authorList>
            <person name="Nobu M.K."/>
            <person name="Mei R."/>
            <person name="Narihiro T."/>
            <person name="Kuroda K."/>
            <person name="Liu W.-T."/>
        </authorList>
    </citation>
    <scope>NUCLEOTIDE SEQUENCE</scope>
    <source>
        <strain evidence="1">ADurb.Bin160</strain>
    </source>
</reference>
<protein>
    <submittedName>
        <fullName evidence="1">Uncharacterized protein</fullName>
    </submittedName>
</protein>
<sequence>MEAIHISEISNRENILKNGLVPSKVILDHHLESFYNCGYLEHNEDKMLYMWVDSEKNEKFIKDMMYCKMWLTPRNKYSIKLNDYVEWDKIDMINLYPYNSMVFDVYKINNPSNVVKNNEFHYHIQIPSDDVTNSTYEMDDNYAHEDKPLIFSKISECNVEIIGQAKVWLDKNNKIQTEIYKSVRY</sequence>
<gene>
    <name evidence="1" type="ORF">BWY04_01387</name>
</gene>
<dbReference type="AlphaFoldDB" id="A0A1V5ZJT2"/>
<organism evidence="1">
    <name type="scientific">candidate division CPR1 bacterium ADurb.Bin160</name>
    <dbReference type="NCBI Taxonomy" id="1852826"/>
    <lineage>
        <taxon>Bacteria</taxon>
        <taxon>candidate division CPR1</taxon>
    </lineage>
</organism>
<proteinExistence type="predicted"/>
<accession>A0A1V5ZJT2</accession>